<evidence type="ECO:0000256" key="2">
    <source>
        <dbReference type="ARBA" id="ARBA00010604"/>
    </source>
</evidence>
<feature type="region of interest" description="Disordered" evidence="11">
    <location>
        <begin position="1"/>
        <end position="47"/>
    </location>
</feature>
<feature type="transmembrane region" description="Helical" evidence="12">
    <location>
        <begin position="263"/>
        <end position="287"/>
    </location>
</feature>
<dbReference type="OMA" id="WGWQETK"/>
<keyword evidence="8 12" id="KW-1133">Transmembrane helix</keyword>
<evidence type="ECO:0000256" key="8">
    <source>
        <dbReference type="ARBA" id="ARBA00022989"/>
    </source>
</evidence>
<evidence type="ECO:0000256" key="12">
    <source>
        <dbReference type="SAM" id="Phobius"/>
    </source>
</evidence>
<feature type="compositionally biased region" description="Low complexity" evidence="11">
    <location>
        <begin position="81"/>
        <end position="94"/>
    </location>
</feature>
<evidence type="ECO:0000313" key="13">
    <source>
        <dbReference type="EMBL" id="EKD15363.1"/>
    </source>
</evidence>
<keyword evidence="4" id="KW-0813">Transport</keyword>
<dbReference type="FunCoup" id="K1X3Q5">
    <property type="interactions" value="117"/>
</dbReference>
<dbReference type="STRING" id="1072389.K1X3Q5"/>
<dbReference type="OrthoDB" id="200187at2759"/>
<keyword evidence="9" id="KW-0811">Translocation</keyword>
<accession>K1X3Q5</accession>
<evidence type="ECO:0000256" key="10">
    <source>
        <dbReference type="ARBA" id="ARBA00023136"/>
    </source>
</evidence>
<comment type="similarity">
    <text evidence="2">Belongs to the SEC62 family.</text>
</comment>
<evidence type="ECO:0000313" key="14">
    <source>
        <dbReference type="Proteomes" id="UP000006753"/>
    </source>
</evidence>
<keyword evidence="6" id="KW-0256">Endoplasmic reticulum</keyword>
<feature type="compositionally biased region" description="Polar residues" evidence="11">
    <location>
        <begin position="365"/>
        <end position="374"/>
    </location>
</feature>
<feature type="compositionally biased region" description="Pro residues" evidence="11">
    <location>
        <begin position="1"/>
        <end position="11"/>
    </location>
</feature>
<evidence type="ECO:0000256" key="3">
    <source>
        <dbReference type="ARBA" id="ARBA00021257"/>
    </source>
</evidence>
<keyword evidence="10 12" id="KW-0472">Membrane</keyword>
<dbReference type="PANTHER" id="PTHR12443">
    <property type="entry name" value="TRANSLOCATION PROTEIN SEC62"/>
    <property type="match status" value="1"/>
</dbReference>
<dbReference type="InParanoid" id="K1X3Q5"/>
<dbReference type="InterPro" id="IPR011553">
    <property type="entry name" value="Sec62_asco"/>
</dbReference>
<dbReference type="NCBIfam" id="TIGR00869">
    <property type="entry name" value="sec62"/>
    <property type="match status" value="1"/>
</dbReference>
<evidence type="ECO:0000256" key="11">
    <source>
        <dbReference type="SAM" id="MobiDB-lite"/>
    </source>
</evidence>
<feature type="transmembrane region" description="Helical" evidence="12">
    <location>
        <begin position="237"/>
        <end position="257"/>
    </location>
</feature>
<reference evidence="13 14" key="1">
    <citation type="journal article" date="2012" name="BMC Genomics">
        <title>Sequencing the genome of Marssonina brunnea reveals fungus-poplar co-evolution.</title>
        <authorList>
            <person name="Zhu S."/>
            <person name="Cao Y.-Z."/>
            <person name="Jiang C."/>
            <person name="Tan B.-Y."/>
            <person name="Wang Z."/>
            <person name="Feng S."/>
            <person name="Zhang L."/>
            <person name="Su X.-H."/>
            <person name="Brejova B."/>
            <person name="Vinar T."/>
            <person name="Xu M."/>
            <person name="Wang M.-X."/>
            <person name="Zhang S.-G."/>
            <person name="Huang M.-R."/>
            <person name="Wu R."/>
            <person name="Zhou Y."/>
        </authorList>
    </citation>
    <scope>NUCLEOTIDE SEQUENCE [LARGE SCALE GENOMIC DNA]</scope>
    <source>
        <strain evidence="13 14">MB_m1</strain>
    </source>
</reference>
<dbReference type="Proteomes" id="UP000006753">
    <property type="component" value="Unassembled WGS sequence"/>
</dbReference>
<dbReference type="HOGENOM" id="CLU_040936_0_0_1"/>
<evidence type="ECO:0000256" key="9">
    <source>
        <dbReference type="ARBA" id="ARBA00023010"/>
    </source>
</evidence>
<feature type="compositionally biased region" description="Low complexity" evidence="11">
    <location>
        <begin position="12"/>
        <end position="22"/>
    </location>
</feature>
<dbReference type="RefSeq" id="XP_007294468.1">
    <property type="nucleotide sequence ID" value="XM_007294406.1"/>
</dbReference>
<evidence type="ECO:0000256" key="6">
    <source>
        <dbReference type="ARBA" id="ARBA00022824"/>
    </source>
</evidence>
<dbReference type="AlphaFoldDB" id="K1X3Q5"/>
<organism evidence="13 14">
    <name type="scientific">Marssonina brunnea f. sp. multigermtubi (strain MB_m1)</name>
    <name type="common">Marssonina leaf spot fungus</name>
    <dbReference type="NCBI Taxonomy" id="1072389"/>
    <lineage>
        <taxon>Eukaryota</taxon>
        <taxon>Fungi</taxon>
        <taxon>Dikarya</taxon>
        <taxon>Ascomycota</taxon>
        <taxon>Pezizomycotina</taxon>
        <taxon>Leotiomycetes</taxon>
        <taxon>Helotiales</taxon>
        <taxon>Drepanopezizaceae</taxon>
        <taxon>Drepanopeziza</taxon>
    </lineage>
</organism>
<feature type="region of interest" description="Disordered" evidence="11">
    <location>
        <begin position="350"/>
        <end position="387"/>
    </location>
</feature>
<dbReference type="GeneID" id="18762514"/>
<feature type="compositionally biased region" description="Low complexity" evidence="11">
    <location>
        <begin position="350"/>
        <end position="364"/>
    </location>
</feature>
<proteinExistence type="inferred from homology"/>
<feature type="compositionally biased region" description="Basic and acidic residues" evidence="11">
    <location>
        <begin position="378"/>
        <end position="387"/>
    </location>
</feature>
<gene>
    <name evidence="13" type="ORF">MBM_06579</name>
</gene>
<dbReference type="GO" id="GO:0031204">
    <property type="term" value="P:post-translational protein targeting to membrane, translocation"/>
    <property type="evidence" value="ECO:0007669"/>
    <property type="project" value="TreeGrafter"/>
</dbReference>
<keyword evidence="7" id="KW-0653">Protein transport</keyword>
<name>K1X3Q5_MARBU</name>
<evidence type="ECO:0000256" key="5">
    <source>
        <dbReference type="ARBA" id="ARBA00022692"/>
    </source>
</evidence>
<evidence type="ECO:0000256" key="7">
    <source>
        <dbReference type="ARBA" id="ARBA00022927"/>
    </source>
</evidence>
<comment type="subcellular location">
    <subcellularLocation>
        <location evidence="1">Endoplasmic reticulum membrane</location>
        <topology evidence="1">Multi-pass membrane protein</topology>
    </subcellularLocation>
</comment>
<dbReference type="Pfam" id="PF03839">
    <property type="entry name" value="Sec62"/>
    <property type="match status" value="1"/>
</dbReference>
<sequence>MASEQPPPQGPPAQGQPQGEPQITFGAPPGQPQPTPEQIEMMRKQLFAEAEKMGMSVPAYIQKMREAQMAQQQMAQQQQAQAQAQQQQQQQQQQHQPIQPGPPKPEALAVANFLKGQDLKLRTCILNGQRKDMFKVKRALRALESPAYAKARSKNPLLPEITDRASLENAFKLLPMSLLALRVSKSDPHEGHNHAPGAHKTKRVKGLWTVKIEQQQECREDLHFVWLYDGAQVKQKLYAAGALALVFTIVMFPLWPMKLRLGVWYLSMGMLGLIGLFFVMAIFRLILFAITMFAVPPGLWLYPNLFEDVGFFDSFRPLWGWQEEKKKGKKKTKSTGSANAGATMAAFTGQPAPATATTSGAAPQIQTSSTTQQRHMAPRVEEVFDED</sequence>
<keyword evidence="5 12" id="KW-0812">Transmembrane</keyword>
<dbReference type="KEGG" id="mbe:MBM_06579"/>
<evidence type="ECO:0000256" key="4">
    <source>
        <dbReference type="ARBA" id="ARBA00022448"/>
    </source>
</evidence>
<evidence type="ECO:0000256" key="1">
    <source>
        <dbReference type="ARBA" id="ARBA00004477"/>
    </source>
</evidence>
<dbReference type="eggNOG" id="KOG2927">
    <property type="taxonomic scope" value="Eukaryota"/>
</dbReference>
<dbReference type="InterPro" id="IPR004728">
    <property type="entry name" value="Sec62"/>
</dbReference>
<feature type="region of interest" description="Disordered" evidence="11">
    <location>
        <begin position="81"/>
        <end position="106"/>
    </location>
</feature>
<dbReference type="EMBL" id="JH921442">
    <property type="protein sequence ID" value="EKD15363.1"/>
    <property type="molecule type" value="Genomic_DNA"/>
</dbReference>
<dbReference type="PANTHER" id="PTHR12443:SF9">
    <property type="entry name" value="TRANSLOCATION PROTEIN SEC62"/>
    <property type="match status" value="1"/>
</dbReference>
<protein>
    <recommendedName>
        <fullName evidence="3">Translocation protein SEC62</fullName>
    </recommendedName>
</protein>
<dbReference type="GO" id="GO:0005789">
    <property type="term" value="C:endoplasmic reticulum membrane"/>
    <property type="evidence" value="ECO:0007669"/>
    <property type="project" value="UniProtKB-SubCell"/>
</dbReference>
<keyword evidence="14" id="KW-1185">Reference proteome</keyword>